<evidence type="ECO:0000256" key="1">
    <source>
        <dbReference type="ARBA" id="ARBA00023239"/>
    </source>
</evidence>
<sequence>MSEYEDRPTFSIPHRAYPMKIALEEAVSTSVFNATETVPAVDAASELPYTRGEYGRDVGRRLTDLDLRVQSMGQAGIALSVVSLTMPGIEGVFDTEAAVDFARRVNDEIYQTYVAGEYADRFRAFACVPMQRPEAAATEIVRAVMELGAVGALVNGYSNVDGANNVQYLDEPQCEPFWAALEALDVPLYLHPRIPVPNQLRAYSGFEFLAGSPWGFGVETATHAVRLMLSGLFDRHPRLKIILGHCGEGLPFSLSRIDARLRHFRGELVGATETLQTYWERNFWVTTAGVFSESTLADTLRSCGSDRVLFSVDYPYESYEEIGTWFDHLELDASTRAKVGWQNAANLLNLAR</sequence>
<dbReference type="Gene3D" id="3.20.20.140">
    <property type="entry name" value="Metal-dependent hydrolases"/>
    <property type="match status" value="1"/>
</dbReference>
<evidence type="ECO:0000313" key="3">
    <source>
        <dbReference type="EMBL" id="GFG95214.1"/>
    </source>
</evidence>
<name>A0A7I9Z2P7_9MYCO</name>
<evidence type="ECO:0000313" key="4">
    <source>
        <dbReference type="Proteomes" id="UP000465301"/>
    </source>
</evidence>
<keyword evidence="1" id="KW-0456">Lyase</keyword>
<dbReference type="Pfam" id="PF04909">
    <property type="entry name" value="Amidohydro_2"/>
    <property type="match status" value="1"/>
</dbReference>
<dbReference type="GO" id="GO:0019748">
    <property type="term" value="P:secondary metabolic process"/>
    <property type="evidence" value="ECO:0007669"/>
    <property type="project" value="TreeGrafter"/>
</dbReference>
<dbReference type="AlphaFoldDB" id="A0A7I9Z2P7"/>
<dbReference type="PANTHER" id="PTHR21240">
    <property type="entry name" value="2-AMINO-3-CARBOXYLMUCONATE-6-SEMIALDEHYDE DECARBOXYLASE"/>
    <property type="match status" value="1"/>
</dbReference>
<dbReference type="InterPro" id="IPR032466">
    <property type="entry name" value="Metal_Hydrolase"/>
</dbReference>
<feature type="domain" description="Amidohydrolase-related" evidence="2">
    <location>
        <begin position="87"/>
        <end position="350"/>
    </location>
</feature>
<gene>
    <name evidence="3" type="ORF">MTIM_10930</name>
</gene>
<keyword evidence="3" id="KW-0378">Hydrolase</keyword>
<dbReference type="EMBL" id="BLLA01000001">
    <property type="protein sequence ID" value="GFG95214.1"/>
    <property type="molecule type" value="Genomic_DNA"/>
</dbReference>
<dbReference type="GO" id="GO:0005829">
    <property type="term" value="C:cytosol"/>
    <property type="evidence" value="ECO:0007669"/>
    <property type="project" value="TreeGrafter"/>
</dbReference>
<keyword evidence="4" id="KW-1185">Reference proteome</keyword>
<dbReference type="GO" id="GO:0016831">
    <property type="term" value="F:carboxy-lyase activity"/>
    <property type="evidence" value="ECO:0007669"/>
    <property type="project" value="InterPro"/>
</dbReference>
<organism evidence="3 4">
    <name type="scientific">Mycobacterium timonense</name>
    <dbReference type="NCBI Taxonomy" id="701043"/>
    <lineage>
        <taxon>Bacteria</taxon>
        <taxon>Bacillati</taxon>
        <taxon>Actinomycetota</taxon>
        <taxon>Actinomycetes</taxon>
        <taxon>Mycobacteriales</taxon>
        <taxon>Mycobacteriaceae</taxon>
        <taxon>Mycobacterium</taxon>
        <taxon>Mycobacterium avium complex (MAC)</taxon>
    </lineage>
</organism>
<dbReference type="InterPro" id="IPR032465">
    <property type="entry name" value="ACMSD"/>
</dbReference>
<proteinExistence type="predicted"/>
<accession>A0A7I9Z2P7</accession>
<protein>
    <submittedName>
        <fullName evidence="3">Amidohydrolase</fullName>
    </submittedName>
</protein>
<dbReference type="PANTHER" id="PTHR21240:SF30">
    <property type="entry name" value="AMIDOHYDROLASE-RELATED DOMAIN-CONTAINING PROTEIN-RELATED"/>
    <property type="match status" value="1"/>
</dbReference>
<dbReference type="Proteomes" id="UP000465301">
    <property type="component" value="Unassembled WGS sequence"/>
</dbReference>
<evidence type="ECO:0000259" key="2">
    <source>
        <dbReference type="Pfam" id="PF04909"/>
    </source>
</evidence>
<reference evidence="3 4" key="1">
    <citation type="journal article" date="2019" name="Emerg. Microbes Infect.">
        <title>Comprehensive subspecies identification of 175 nontuberculous mycobacteria species based on 7547 genomic profiles.</title>
        <authorList>
            <person name="Matsumoto Y."/>
            <person name="Kinjo T."/>
            <person name="Motooka D."/>
            <person name="Nabeya D."/>
            <person name="Jung N."/>
            <person name="Uechi K."/>
            <person name="Horii T."/>
            <person name="Iida T."/>
            <person name="Fujita J."/>
            <person name="Nakamura S."/>
        </authorList>
    </citation>
    <scope>NUCLEOTIDE SEQUENCE [LARGE SCALE GENOMIC DNA]</scope>
    <source>
        <strain evidence="3 4">JCM 30726</strain>
    </source>
</reference>
<dbReference type="RefSeq" id="WP_208852415.1">
    <property type="nucleotide sequence ID" value="NZ_BLLA01000001.1"/>
</dbReference>
<dbReference type="SUPFAM" id="SSF51556">
    <property type="entry name" value="Metallo-dependent hydrolases"/>
    <property type="match status" value="1"/>
</dbReference>
<dbReference type="GO" id="GO:0016787">
    <property type="term" value="F:hydrolase activity"/>
    <property type="evidence" value="ECO:0007669"/>
    <property type="project" value="UniProtKB-KW"/>
</dbReference>
<dbReference type="InterPro" id="IPR006680">
    <property type="entry name" value="Amidohydro-rel"/>
</dbReference>
<comment type="caution">
    <text evidence="3">The sequence shown here is derived from an EMBL/GenBank/DDBJ whole genome shotgun (WGS) entry which is preliminary data.</text>
</comment>